<reference evidence="3" key="1">
    <citation type="journal article" date="2011" name="Nat. Commun.">
        <title>Effector diversification within compartments of the Leptosphaeria maculans genome affected by Repeat-Induced Point mutations.</title>
        <authorList>
            <person name="Rouxel T."/>
            <person name="Grandaubert J."/>
            <person name="Hane J.K."/>
            <person name="Hoede C."/>
            <person name="van de Wouw A.P."/>
            <person name="Couloux A."/>
            <person name="Dominguez V."/>
            <person name="Anthouard V."/>
            <person name="Bally P."/>
            <person name="Bourras S."/>
            <person name="Cozijnsen A.J."/>
            <person name="Ciuffetti L.M."/>
            <person name="Degrave A."/>
            <person name="Dilmaghani A."/>
            <person name="Duret L."/>
            <person name="Fudal I."/>
            <person name="Goodwin S.B."/>
            <person name="Gout L."/>
            <person name="Glaser N."/>
            <person name="Linglin J."/>
            <person name="Kema G.H.J."/>
            <person name="Lapalu N."/>
            <person name="Lawrence C.B."/>
            <person name="May K."/>
            <person name="Meyer M."/>
            <person name="Ollivier B."/>
            <person name="Poulain J."/>
            <person name="Schoch C.L."/>
            <person name="Simon A."/>
            <person name="Spatafora J.W."/>
            <person name="Stachowiak A."/>
            <person name="Turgeon B.G."/>
            <person name="Tyler B.M."/>
            <person name="Vincent D."/>
            <person name="Weissenbach J."/>
            <person name="Amselem J."/>
            <person name="Quesneville H."/>
            <person name="Oliver R.P."/>
            <person name="Wincker P."/>
            <person name="Balesdent M.-H."/>
            <person name="Howlett B.J."/>
        </authorList>
    </citation>
    <scope>NUCLEOTIDE SEQUENCE [LARGE SCALE GENOMIC DNA]</scope>
    <source>
        <strain evidence="3">JN3 / isolate v23.1.3 / race Av1-4-5-6-7-8</strain>
    </source>
</reference>
<keyword evidence="3" id="KW-1185">Reference proteome</keyword>
<sequence length="55" mass="6505">MRPLSPFRQRLTRHRGRQEGLRHAGMPRGRRHVIPMRSWACMPPCVSHARYCPRG</sequence>
<dbReference type="Proteomes" id="UP000002668">
    <property type="component" value="Genome"/>
</dbReference>
<evidence type="ECO:0000256" key="1">
    <source>
        <dbReference type="SAM" id="MobiDB-lite"/>
    </source>
</evidence>
<feature type="region of interest" description="Disordered" evidence="1">
    <location>
        <begin position="1"/>
        <end position="28"/>
    </location>
</feature>
<proteinExistence type="predicted"/>
<dbReference type="InParanoid" id="E5R4Q1"/>
<accession>E5R4Q1</accession>
<dbReference type="EMBL" id="FP929083">
    <property type="protein sequence ID" value="CBX92174.1"/>
    <property type="molecule type" value="Genomic_DNA"/>
</dbReference>
<gene>
    <name evidence="2" type="ORF">LEMA_uP048800.1</name>
</gene>
<organism evidence="3">
    <name type="scientific">Leptosphaeria maculans (strain JN3 / isolate v23.1.3 / race Av1-4-5-6-7-8)</name>
    <name type="common">Blackleg fungus</name>
    <name type="synonym">Phoma lingam</name>
    <dbReference type="NCBI Taxonomy" id="985895"/>
    <lineage>
        <taxon>Eukaryota</taxon>
        <taxon>Fungi</taxon>
        <taxon>Dikarya</taxon>
        <taxon>Ascomycota</taxon>
        <taxon>Pezizomycotina</taxon>
        <taxon>Dothideomycetes</taxon>
        <taxon>Pleosporomycetidae</taxon>
        <taxon>Pleosporales</taxon>
        <taxon>Pleosporineae</taxon>
        <taxon>Leptosphaeriaceae</taxon>
        <taxon>Plenodomus</taxon>
        <taxon>Plenodomus lingam/Leptosphaeria maculans species complex</taxon>
    </lineage>
</organism>
<evidence type="ECO:0000313" key="2">
    <source>
        <dbReference type="EMBL" id="CBX92174.1"/>
    </source>
</evidence>
<protein>
    <submittedName>
        <fullName evidence="2">Predicted protein</fullName>
    </submittedName>
</protein>
<evidence type="ECO:0000313" key="3">
    <source>
        <dbReference type="Proteomes" id="UP000002668"/>
    </source>
</evidence>
<name>E5R4Q1_LEPMJ</name>
<dbReference type="AlphaFoldDB" id="E5R4Q1"/>
<dbReference type="HOGENOM" id="CLU_3032795_0_0_1"/>
<dbReference type="VEuPathDB" id="FungiDB:LEMA_uP048800.1"/>